<dbReference type="InterPro" id="IPR036318">
    <property type="entry name" value="FAD-bd_PCMH-like_sf"/>
</dbReference>
<evidence type="ECO:0000313" key="11">
    <source>
        <dbReference type="Proteomes" id="UP001170717"/>
    </source>
</evidence>
<keyword evidence="4 10" id="KW-0560">Oxidoreductase</keyword>
<dbReference type="EC" id="1.17.1.4" evidence="10"/>
<dbReference type="Proteomes" id="UP001170717">
    <property type="component" value="Unassembled WGS sequence"/>
</dbReference>
<dbReference type="InterPro" id="IPR036683">
    <property type="entry name" value="CO_DH_flav_C_dom_sf"/>
</dbReference>
<feature type="compositionally biased region" description="Low complexity" evidence="7">
    <location>
        <begin position="470"/>
        <end position="482"/>
    </location>
</feature>
<dbReference type="GO" id="GO:0071949">
    <property type="term" value="F:FAD binding"/>
    <property type="evidence" value="ECO:0007669"/>
    <property type="project" value="InterPro"/>
</dbReference>
<evidence type="ECO:0000313" key="10">
    <source>
        <dbReference type="EMBL" id="MDO6578997.1"/>
    </source>
</evidence>
<dbReference type="InterPro" id="IPR001041">
    <property type="entry name" value="2Fe-2S_ferredoxin-type"/>
</dbReference>
<dbReference type="Pfam" id="PF00941">
    <property type="entry name" value="FAD_binding_5"/>
    <property type="match status" value="1"/>
</dbReference>
<dbReference type="GO" id="GO:0005506">
    <property type="term" value="F:iron ion binding"/>
    <property type="evidence" value="ECO:0007669"/>
    <property type="project" value="InterPro"/>
</dbReference>
<evidence type="ECO:0000256" key="5">
    <source>
        <dbReference type="ARBA" id="ARBA00023004"/>
    </source>
</evidence>
<dbReference type="Gene3D" id="3.30.43.10">
    <property type="entry name" value="Uridine Diphospho-n-acetylenolpyruvylglucosamine Reductase, domain 2"/>
    <property type="match status" value="1"/>
</dbReference>
<accession>A0AAW7Z668</accession>
<dbReference type="InterPro" id="IPR016208">
    <property type="entry name" value="Ald_Oxase/xanthine_DH-like"/>
</dbReference>
<evidence type="ECO:0000259" key="8">
    <source>
        <dbReference type="PROSITE" id="PS51085"/>
    </source>
</evidence>
<dbReference type="InterPro" id="IPR012675">
    <property type="entry name" value="Beta-grasp_dom_sf"/>
</dbReference>
<dbReference type="InterPro" id="IPR036884">
    <property type="entry name" value="2Fe-2S-bd_dom_sf"/>
</dbReference>
<dbReference type="PROSITE" id="PS51387">
    <property type="entry name" value="FAD_PCMH"/>
    <property type="match status" value="1"/>
</dbReference>
<dbReference type="InterPro" id="IPR036010">
    <property type="entry name" value="2Fe-2S_ferredoxin-like_sf"/>
</dbReference>
<dbReference type="InterPro" id="IPR016169">
    <property type="entry name" value="FAD-bd_PCMH_sub2"/>
</dbReference>
<dbReference type="InterPro" id="IPR014307">
    <property type="entry name" value="Xanthine_DH_ssu"/>
</dbReference>
<dbReference type="PANTHER" id="PTHR45444">
    <property type="entry name" value="XANTHINE DEHYDROGENASE"/>
    <property type="match status" value="1"/>
</dbReference>
<feature type="domain" description="2Fe-2S ferredoxin-type" evidence="8">
    <location>
        <begin position="1"/>
        <end position="87"/>
    </location>
</feature>
<evidence type="ECO:0000256" key="1">
    <source>
        <dbReference type="ARBA" id="ARBA00022630"/>
    </source>
</evidence>
<protein>
    <submittedName>
        <fullName evidence="10">Xanthine dehydrogenase small subunit</fullName>
        <ecNumber evidence="10">1.17.1.4</ecNumber>
    </submittedName>
</protein>
<dbReference type="Gene3D" id="3.30.390.50">
    <property type="entry name" value="CO dehydrogenase flavoprotein, C-terminal domain"/>
    <property type="match status" value="1"/>
</dbReference>
<dbReference type="RefSeq" id="WP_303538820.1">
    <property type="nucleotide sequence ID" value="NZ_JAUOQI010000014.1"/>
</dbReference>
<dbReference type="InterPro" id="IPR012175">
    <property type="entry name" value="Xanth_DH_ssu_bac"/>
</dbReference>
<dbReference type="SUPFAM" id="SSF56176">
    <property type="entry name" value="FAD-binding/transporter-associated domain-like"/>
    <property type="match status" value="1"/>
</dbReference>
<keyword evidence="3" id="KW-0274">FAD</keyword>
<reference evidence="10" key="1">
    <citation type="submission" date="2023-07" db="EMBL/GenBank/DDBJ databases">
        <title>Genome content predicts the carbon catabolic preferences of heterotrophic bacteria.</title>
        <authorList>
            <person name="Gralka M."/>
        </authorList>
    </citation>
    <scope>NUCLEOTIDE SEQUENCE</scope>
    <source>
        <strain evidence="10">F2M12</strain>
    </source>
</reference>
<dbReference type="InterPro" id="IPR006058">
    <property type="entry name" value="2Fe2S_fd_BS"/>
</dbReference>
<dbReference type="PROSITE" id="PS00197">
    <property type="entry name" value="2FE2S_FER_1"/>
    <property type="match status" value="1"/>
</dbReference>
<dbReference type="SUPFAM" id="SSF55447">
    <property type="entry name" value="CO dehydrogenase flavoprotein C-terminal domain-like"/>
    <property type="match status" value="1"/>
</dbReference>
<dbReference type="Pfam" id="PF00111">
    <property type="entry name" value="Fer2"/>
    <property type="match status" value="1"/>
</dbReference>
<evidence type="ECO:0000256" key="3">
    <source>
        <dbReference type="ARBA" id="ARBA00022827"/>
    </source>
</evidence>
<dbReference type="InterPro" id="IPR016166">
    <property type="entry name" value="FAD-bd_PCMH"/>
</dbReference>
<evidence type="ECO:0000256" key="4">
    <source>
        <dbReference type="ARBA" id="ARBA00023002"/>
    </source>
</evidence>
<dbReference type="Gene3D" id="1.10.150.120">
    <property type="entry name" value="[2Fe-2S]-binding domain"/>
    <property type="match status" value="1"/>
</dbReference>
<dbReference type="Gene3D" id="3.30.465.10">
    <property type="match status" value="1"/>
</dbReference>
<dbReference type="Pfam" id="PF01799">
    <property type="entry name" value="Fer2_2"/>
    <property type="match status" value="1"/>
</dbReference>
<name>A0AAW7Z668_9ALTE</name>
<dbReference type="PANTHER" id="PTHR45444:SF3">
    <property type="entry name" value="XANTHINE DEHYDROGENASE"/>
    <property type="match status" value="1"/>
</dbReference>
<proteinExistence type="predicted"/>
<dbReference type="InterPro" id="IPR002888">
    <property type="entry name" value="2Fe-2S-bd"/>
</dbReference>
<dbReference type="NCBIfam" id="TIGR02963">
    <property type="entry name" value="xanthine_xdhA"/>
    <property type="match status" value="1"/>
</dbReference>
<dbReference type="SUPFAM" id="SSF47741">
    <property type="entry name" value="CO dehydrogenase ISP C-domain like"/>
    <property type="match status" value="1"/>
</dbReference>
<evidence type="ECO:0000256" key="2">
    <source>
        <dbReference type="ARBA" id="ARBA00022723"/>
    </source>
</evidence>
<evidence type="ECO:0000256" key="7">
    <source>
        <dbReference type="SAM" id="MobiDB-lite"/>
    </source>
</evidence>
<comment type="caution">
    <text evidence="10">The sequence shown here is derived from an EMBL/GenBank/DDBJ whole genome shotgun (WGS) entry which is preliminary data.</text>
</comment>
<keyword evidence="1" id="KW-0285">Flavoprotein</keyword>
<keyword evidence="5" id="KW-0408">Iron</keyword>
<dbReference type="PIRSF" id="PIRSF036557">
    <property type="entry name" value="XdhA_RC"/>
    <property type="match status" value="1"/>
</dbReference>
<dbReference type="SUPFAM" id="SSF54292">
    <property type="entry name" value="2Fe-2S ferredoxin-like"/>
    <property type="match status" value="1"/>
</dbReference>
<dbReference type="InterPro" id="IPR005107">
    <property type="entry name" value="CO_DH_flav_C"/>
</dbReference>
<gene>
    <name evidence="10" type="primary">xdhA</name>
    <name evidence="10" type="ORF">Q4527_16455</name>
</gene>
<dbReference type="SMART" id="SM01092">
    <property type="entry name" value="CO_deh_flav_C"/>
    <property type="match status" value="1"/>
</dbReference>
<dbReference type="CDD" id="cd00207">
    <property type="entry name" value="fer2"/>
    <property type="match status" value="1"/>
</dbReference>
<dbReference type="InterPro" id="IPR002346">
    <property type="entry name" value="Mopterin_DH_FAD-bd"/>
</dbReference>
<dbReference type="GO" id="GO:0004854">
    <property type="term" value="F:xanthine dehydrogenase activity"/>
    <property type="evidence" value="ECO:0007669"/>
    <property type="project" value="UniProtKB-EC"/>
</dbReference>
<feature type="region of interest" description="Disordered" evidence="7">
    <location>
        <begin position="470"/>
        <end position="495"/>
    </location>
</feature>
<evidence type="ECO:0000259" key="9">
    <source>
        <dbReference type="PROSITE" id="PS51387"/>
    </source>
</evidence>
<dbReference type="PROSITE" id="PS51085">
    <property type="entry name" value="2FE2S_FER_2"/>
    <property type="match status" value="1"/>
</dbReference>
<dbReference type="AlphaFoldDB" id="A0AAW7Z668"/>
<evidence type="ECO:0000256" key="6">
    <source>
        <dbReference type="ARBA" id="ARBA00023075"/>
    </source>
</evidence>
<organism evidence="10 11">
    <name type="scientific">Alteromonas stellipolaris</name>
    <dbReference type="NCBI Taxonomy" id="233316"/>
    <lineage>
        <taxon>Bacteria</taxon>
        <taxon>Pseudomonadati</taxon>
        <taxon>Pseudomonadota</taxon>
        <taxon>Gammaproteobacteria</taxon>
        <taxon>Alteromonadales</taxon>
        <taxon>Alteromonadaceae</taxon>
        <taxon>Alteromonas/Salinimonas group</taxon>
        <taxon>Alteromonas</taxon>
    </lineage>
</organism>
<feature type="domain" description="FAD-binding PCMH-type" evidence="9">
    <location>
        <begin position="185"/>
        <end position="358"/>
    </location>
</feature>
<keyword evidence="2" id="KW-0479">Metal-binding</keyword>
<dbReference type="Pfam" id="PF03450">
    <property type="entry name" value="CO_deh_flav_C"/>
    <property type="match status" value="1"/>
</dbReference>
<sequence>MIRFLINQQLVELDDTRADLTLLQFLREHRKLTGTKEGCAAGDCGACTVVIAEPTQQFDGLHYRTVNSCITLMSAVHGKQLIAVEHLTQDNTLHPVQQALIDFHGSQCGFCTPGFIMSMFALYHQDGTPNRDDVLHALSGNLCRCTGYRPIIDAALSVCGNTPDDSFARNESSTLSSLKQLAGTSVIGTNNLLVPDSRAALASAIAQHPDALLVAGSTDLSLMFTQQLKDVSTLISLSGVKSLNGCTTDEHSITFGAATPLSDLTQPLLGHFPQLAELITRFASLPIRNQATLGGNVANASPIGDMPPVLLALNAVLHIDNGTQTRTVPVNTFFTGYRQTALQKGEWLSAIEIPYLTANELVAAYKISKRMEDDISAVCAVFKVTLNEGKVEDVSTGFGGVAATPASCDALNSALSGKQWASSECLNIGKQILSEAFSPIDDVRASAEYRKTVLANLWHRFWLEHQNTSQSASGTSSHASSHAKNKIETRVVQHA</sequence>
<keyword evidence="6" id="KW-0830">Ubiquinone</keyword>
<dbReference type="Gene3D" id="3.10.20.30">
    <property type="match status" value="1"/>
</dbReference>
<feature type="compositionally biased region" description="Basic and acidic residues" evidence="7">
    <location>
        <begin position="485"/>
        <end position="495"/>
    </location>
</feature>
<dbReference type="InterPro" id="IPR016167">
    <property type="entry name" value="FAD-bd_PCMH_sub1"/>
</dbReference>
<dbReference type="EMBL" id="JAUOQI010000014">
    <property type="protein sequence ID" value="MDO6578997.1"/>
    <property type="molecule type" value="Genomic_DNA"/>
</dbReference>
<dbReference type="GO" id="GO:0051537">
    <property type="term" value="F:2 iron, 2 sulfur cluster binding"/>
    <property type="evidence" value="ECO:0007669"/>
    <property type="project" value="InterPro"/>
</dbReference>